<name>A0A1I5CW14_9PROT</name>
<dbReference type="InterPro" id="IPR014819">
    <property type="entry name" value="PriCT_2"/>
</dbReference>
<dbReference type="PANTHER" id="PTHR34985">
    <property type="entry name" value="SLR0554 PROTEIN"/>
    <property type="match status" value="1"/>
</dbReference>
<evidence type="ECO:0000259" key="1">
    <source>
        <dbReference type="Pfam" id="PF05272"/>
    </source>
</evidence>
<dbReference type="PANTHER" id="PTHR34985:SF1">
    <property type="entry name" value="SLR0554 PROTEIN"/>
    <property type="match status" value="1"/>
</dbReference>
<proteinExistence type="predicted"/>
<accession>A0A1I5CW14</accession>
<sequence>MELGGVAQGKVEVFPKQNGVAEGRFGNMFILPLGGRSVPLAASTLDDMDKSKAHLINWMISADVPVVVLPKYRPKIPLSVEEVEKELSKLSSALNGIPYQGSDRIGYTYFLNFVFGIHHASGGSPEGLALAHSFFCRADEYDEREINELWARAKHEPGTGRPVTAASIYREARKHGWNESPEHDFDNVVTEGHSPAKRPYPSFLYDDDGAIRLTMDNMVKAIERPDLCGMALGYDAFRDEIMYSVDKGVNWSPFKDPDYTKLRISLERMRFRPPTKELTRDAVLLVANTHPFDSAQVWLNSLKWDGVKRVETFLEVYIRVEGTPYHRAVSRYLWTALAGRVLSPGCKADMAPVLVGRQGTRKSSAVAAIAPDPKFFTEISFGERDDDLSRKMRGRLIAEIPELKGLKSRDSEHVKALITKRQEDWTPKYREFNTIYPRRLLFFGTTNQQEFLADETGNRRWLPIRVEQSIDVDRIARDCPQLWAEARELFLSGGIDYQEAESLATYVHKEHMLDDPWEPVIAHWLEKGIHITGVPSTLPFLRTHEILRGALDMDIKFCGRAEEMRIGGIMGNLNYKRVKKRVGGKASWVYVPTVPIVSAS</sequence>
<keyword evidence="4" id="KW-1185">Reference proteome</keyword>
<reference evidence="3" key="1">
    <citation type="submission" date="2016-10" db="EMBL/GenBank/DDBJ databases">
        <authorList>
            <person name="de Groot N.N."/>
        </authorList>
    </citation>
    <scope>NUCLEOTIDE SEQUENCE [LARGE SCALE GENOMIC DNA]</scope>
    <source>
        <strain evidence="3">Nsp8</strain>
    </source>
</reference>
<dbReference type="InterPro" id="IPR007936">
    <property type="entry name" value="VapE-like_dom"/>
</dbReference>
<gene>
    <name evidence="3" type="ORF">SAMN05216386_2167</name>
</gene>
<dbReference type="OrthoDB" id="784829at2"/>
<dbReference type="Proteomes" id="UP000183107">
    <property type="component" value="Unassembled WGS sequence"/>
</dbReference>
<feature type="domain" description="Primase C-terminal 2" evidence="2">
    <location>
        <begin position="107"/>
        <end position="172"/>
    </location>
</feature>
<evidence type="ECO:0000313" key="4">
    <source>
        <dbReference type="Proteomes" id="UP000183107"/>
    </source>
</evidence>
<dbReference type="EMBL" id="FOVJ01000004">
    <property type="protein sequence ID" value="SFN91139.1"/>
    <property type="molecule type" value="Genomic_DNA"/>
</dbReference>
<protein>
    <submittedName>
        <fullName evidence="3">Predicted P-loop ATPase and inactivated derivatives</fullName>
    </submittedName>
</protein>
<organism evidence="3 4">
    <name type="scientific">Nitrosospira briensis</name>
    <dbReference type="NCBI Taxonomy" id="35799"/>
    <lineage>
        <taxon>Bacteria</taxon>
        <taxon>Pseudomonadati</taxon>
        <taxon>Pseudomonadota</taxon>
        <taxon>Betaproteobacteria</taxon>
        <taxon>Nitrosomonadales</taxon>
        <taxon>Nitrosomonadaceae</taxon>
        <taxon>Nitrosospira</taxon>
    </lineage>
</organism>
<dbReference type="AlphaFoldDB" id="A0A1I5CW14"/>
<feature type="domain" description="Virulence-associated protein E-like" evidence="1">
    <location>
        <begin position="299"/>
        <end position="502"/>
    </location>
</feature>
<dbReference type="Pfam" id="PF05272">
    <property type="entry name" value="VapE-like_dom"/>
    <property type="match status" value="1"/>
</dbReference>
<evidence type="ECO:0000259" key="2">
    <source>
        <dbReference type="Pfam" id="PF08707"/>
    </source>
</evidence>
<dbReference type="Pfam" id="PF08707">
    <property type="entry name" value="PriCT_2"/>
    <property type="match status" value="1"/>
</dbReference>
<dbReference type="GO" id="GO:0016817">
    <property type="term" value="F:hydrolase activity, acting on acid anhydrides"/>
    <property type="evidence" value="ECO:0007669"/>
    <property type="project" value="InterPro"/>
</dbReference>
<evidence type="ECO:0000313" key="3">
    <source>
        <dbReference type="EMBL" id="SFN91139.1"/>
    </source>
</evidence>